<dbReference type="WBParaSite" id="ACAC_0000992701-mRNA-1">
    <property type="protein sequence ID" value="ACAC_0000992701-mRNA-1"/>
    <property type="gene ID" value="ACAC_0000992701"/>
</dbReference>
<reference evidence="2" key="1">
    <citation type="submission" date="2012-09" db="EMBL/GenBank/DDBJ databases">
        <authorList>
            <person name="Martin A.A."/>
        </authorList>
    </citation>
    <scope>NUCLEOTIDE SEQUENCE</scope>
</reference>
<keyword evidence="2" id="KW-1185">Reference proteome</keyword>
<protein>
    <submittedName>
        <fullName evidence="3">XPGI domain-containing protein</fullName>
    </submittedName>
</protein>
<dbReference type="Proteomes" id="UP000035642">
    <property type="component" value="Unassembled WGS sequence"/>
</dbReference>
<dbReference type="AlphaFoldDB" id="A0A158PAS0"/>
<feature type="region of interest" description="Disordered" evidence="1">
    <location>
        <begin position="704"/>
        <end position="724"/>
    </location>
</feature>
<sequence>MQLFQCLWGFRILFKDRNFKFPRTKKSIAAQIVEYDRVIAERTDLITQLDKISSESNNEESLVPPEISTPRRVGVEPLDLDRLSPQTTLSDEERTNKPTLVASLVAAHEQPTNQEQAEEGSICRSHSHSTVYEDSVSHLGDDDENKSRSASSEGTLYEDSREKHIPSGFDKEFPSRRTLDTAEILTMLSRHVTTIATDDSLRDNVKQGVENIVELNEEIVESQSIMYFLALNYIMQSEVLLVVFQDVGPQKMAHTNEEMRFDSEGAVAEAKKIIVKTNDVANTCADDSVLLNDVLLDSETGPEEIFTKPIVDEKDGSGDASYIQENIALDVSLAQFHLSEIEGRLDITKRVSGSAVVVNPITVEEYTSTSLLADHIPTPNLQSEISHSESLLKGLFESDNDSYISSQGQLDRQNTAIVLDKTDIVAERAGGIDATDTATKHGENVGETTTLLSGFVSKEQILEEKVHGVEEFDRSEEKSTLVITAPKSEESNLVHSFVIEALDARTDIDSAIKNLHSADNEQLAAVEKDDMLSVQNENSCNVAEKTAGVSSGNSEAFDLEEEPKRIKFHEYFWLQNEEEQGYLTSSNDVVIGLNHRMGTFTNVIEEANEEKRVNDNVPSDVLNVESVSKEVNTADENIEEKSEFNTSVLDPTAGTLSRLSFTRTELYDELSSSIRHLLETSSPRRSSLQLGRYRYELSESLLEDTKSSIPKSPPTPQERFMTKMPSSLSPRLGLLLEENLNTKVAEAIAQEEAMRLLTDDVVADIDEEIELRRPLSKDDNRTVDSSEAQTELDDESYEDLLSIEKCFQFSKEVWKLVSSRGFMRAMLDEFIPVPELECDTLALDEKERLIVRNKNTLIWATVVELAAILWPESSAKRGQISSKWLPIPKSSREFAEMSERYVFEQLTG</sequence>
<evidence type="ECO:0000313" key="2">
    <source>
        <dbReference type="Proteomes" id="UP000035642"/>
    </source>
</evidence>
<organism evidence="2 3">
    <name type="scientific">Angiostrongylus cantonensis</name>
    <name type="common">Rat lungworm</name>
    <dbReference type="NCBI Taxonomy" id="6313"/>
    <lineage>
        <taxon>Eukaryota</taxon>
        <taxon>Metazoa</taxon>
        <taxon>Ecdysozoa</taxon>
        <taxon>Nematoda</taxon>
        <taxon>Chromadorea</taxon>
        <taxon>Rhabditida</taxon>
        <taxon>Rhabditina</taxon>
        <taxon>Rhabditomorpha</taxon>
        <taxon>Strongyloidea</taxon>
        <taxon>Metastrongylidae</taxon>
        <taxon>Angiostrongylus</taxon>
    </lineage>
</organism>
<evidence type="ECO:0000313" key="3">
    <source>
        <dbReference type="WBParaSite" id="ACAC_0000992701-mRNA-1"/>
    </source>
</evidence>
<feature type="region of interest" description="Disordered" evidence="1">
    <location>
        <begin position="52"/>
        <end position="97"/>
    </location>
</feature>
<evidence type="ECO:0000256" key="1">
    <source>
        <dbReference type="SAM" id="MobiDB-lite"/>
    </source>
</evidence>
<feature type="compositionally biased region" description="Basic and acidic residues" evidence="1">
    <location>
        <begin position="158"/>
        <end position="172"/>
    </location>
</feature>
<reference evidence="3" key="2">
    <citation type="submission" date="2016-04" db="UniProtKB">
        <authorList>
            <consortium name="WormBaseParasite"/>
        </authorList>
    </citation>
    <scope>IDENTIFICATION</scope>
</reference>
<feature type="region of interest" description="Disordered" evidence="1">
    <location>
        <begin position="109"/>
        <end position="172"/>
    </location>
</feature>
<proteinExistence type="predicted"/>
<accession>A0A158PAS0</accession>
<name>A0A158PAS0_ANGCA</name>